<sequence length="555" mass="62260">MLVEEPLPANPTTCSRAIQQHLFSLLQSCNSLKKLSQIHSQIVTNGFTQKNFILVKLLSFYVTSGNLTHAIRVFESIENPSVTVRNQIIRGYAKSENPRKSVELYSRMVEAEAEPDGFTFSFLLSACARSGLLREGEQVHGRVLANGYCSNVFVQTNLVNLYAMWGGSNGVWYARQVFDEMGERSVVSWNSLLAGYIRCGDVDGAMRIFDEMPERNVVSWTTMIAWCAQNGRCKQALYWFGEMRRAHVELDQVALVAVLSACAELGDLSLGRWIHRYIDERMNVGNQPLLVSLNNALIHMYASCGVIDEAYKVFNKMPWKSTVSWTSIITGFAKQGRGEEALSVFRSMLCSGVNQVRPDEITFIGVLCACSHAGFVDEGCRLFESMNQTWGISPKIEHYGCMVDLLSRAGFLDEAHRLVKTMPIKPNDVVWGALLGGCRIYKNAELASHVAQKLVFELDPDHAARYLVLLSHVYAIAKRWQNVITVRQKMVEMGVRKPPGRSWVQINGAVHDFVAGDAAHKHAPLIYEMLGVITRQAQQKDYKLDVVEAFLDAEE</sequence>
<feature type="repeat" description="PPR" evidence="2">
    <location>
        <begin position="116"/>
        <end position="150"/>
    </location>
</feature>
<dbReference type="FunFam" id="1.25.40.10:FF:000348">
    <property type="entry name" value="Pentatricopeptide repeat-containing protein chloroplastic"/>
    <property type="match status" value="1"/>
</dbReference>
<accession>A0A7N2MPG1</accession>
<dbReference type="OMA" id="MGVKKPP"/>
<dbReference type="PANTHER" id="PTHR47926:SF526">
    <property type="entry name" value="PENTACOTRIPEPTIDE-REPEAT REGION OF PRORP DOMAIN-CONTAINING PROTEIN"/>
    <property type="match status" value="1"/>
</dbReference>
<dbReference type="Gramene" id="QL10p017594:mrna">
    <property type="protein sequence ID" value="QL10p017594:mrna:CDS:1"/>
    <property type="gene ID" value="QL10p017594"/>
</dbReference>
<reference evidence="3" key="2">
    <citation type="submission" date="2021-01" db="UniProtKB">
        <authorList>
            <consortium name="EnsemblPlants"/>
        </authorList>
    </citation>
    <scope>IDENTIFICATION</scope>
</reference>
<evidence type="ECO:0000313" key="4">
    <source>
        <dbReference type="Proteomes" id="UP000594261"/>
    </source>
</evidence>
<dbReference type="InParanoid" id="A0A7N2MPG1"/>
<dbReference type="Pfam" id="PF13041">
    <property type="entry name" value="PPR_2"/>
    <property type="match status" value="3"/>
</dbReference>
<dbReference type="EnsemblPlants" id="QL10p017594:mrna">
    <property type="protein sequence ID" value="QL10p017594:mrna:CDS:1"/>
    <property type="gene ID" value="QL10p017594"/>
</dbReference>
<dbReference type="PROSITE" id="PS51375">
    <property type="entry name" value="PPR"/>
    <property type="match status" value="4"/>
</dbReference>
<dbReference type="Gene3D" id="1.25.40.10">
    <property type="entry name" value="Tetratricopeptide repeat domain"/>
    <property type="match status" value="4"/>
</dbReference>
<name>A0A7N2MPG1_QUELO</name>
<dbReference type="InterPro" id="IPR002885">
    <property type="entry name" value="PPR_rpt"/>
</dbReference>
<evidence type="ECO:0000313" key="3">
    <source>
        <dbReference type="EnsemblPlants" id="QL10p017594:mrna:CDS:1"/>
    </source>
</evidence>
<dbReference type="InterPro" id="IPR046960">
    <property type="entry name" value="PPR_At4g14850-like_plant"/>
</dbReference>
<dbReference type="InterPro" id="IPR046848">
    <property type="entry name" value="E_motif"/>
</dbReference>
<reference evidence="3 4" key="1">
    <citation type="journal article" date="2016" name="G3 (Bethesda)">
        <title>First Draft Assembly and Annotation of the Genome of a California Endemic Oak Quercus lobata Nee (Fagaceae).</title>
        <authorList>
            <person name="Sork V.L."/>
            <person name="Fitz-Gibbon S.T."/>
            <person name="Puiu D."/>
            <person name="Crepeau M."/>
            <person name="Gugger P.F."/>
            <person name="Sherman R."/>
            <person name="Stevens K."/>
            <person name="Langley C.H."/>
            <person name="Pellegrini M."/>
            <person name="Salzberg S.L."/>
        </authorList>
    </citation>
    <scope>NUCLEOTIDE SEQUENCE [LARGE SCALE GENOMIC DNA]</scope>
    <source>
        <strain evidence="3 4">cv. SW786</strain>
    </source>
</reference>
<dbReference type="Proteomes" id="UP000594261">
    <property type="component" value="Chromosome 10"/>
</dbReference>
<dbReference type="Pfam" id="PF20431">
    <property type="entry name" value="E_motif"/>
    <property type="match status" value="1"/>
</dbReference>
<dbReference type="GO" id="GO:0009451">
    <property type="term" value="P:RNA modification"/>
    <property type="evidence" value="ECO:0007669"/>
    <property type="project" value="InterPro"/>
</dbReference>
<feature type="repeat" description="PPR" evidence="2">
    <location>
        <begin position="81"/>
        <end position="115"/>
    </location>
</feature>
<evidence type="ECO:0000256" key="1">
    <source>
        <dbReference type="ARBA" id="ARBA00022737"/>
    </source>
</evidence>
<proteinExistence type="predicted"/>
<dbReference type="InterPro" id="IPR011990">
    <property type="entry name" value="TPR-like_helical_dom_sf"/>
</dbReference>
<organism evidence="3 4">
    <name type="scientific">Quercus lobata</name>
    <name type="common">Valley oak</name>
    <dbReference type="NCBI Taxonomy" id="97700"/>
    <lineage>
        <taxon>Eukaryota</taxon>
        <taxon>Viridiplantae</taxon>
        <taxon>Streptophyta</taxon>
        <taxon>Embryophyta</taxon>
        <taxon>Tracheophyta</taxon>
        <taxon>Spermatophyta</taxon>
        <taxon>Magnoliopsida</taxon>
        <taxon>eudicotyledons</taxon>
        <taxon>Gunneridae</taxon>
        <taxon>Pentapetalae</taxon>
        <taxon>rosids</taxon>
        <taxon>fabids</taxon>
        <taxon>Fagales</taxon>
        <taxon>Fagaceae</taxon>
        <taxon>Quercus</taxon>
    </lineage>
</organism>
<dbReference type="OrthoDB" id="185373at2759"/>
<dbReference type="RefSeq" id="XP_030939267.1">
    <property type="nucleotide sequence ID" value="XM_031083407.1"/>
</dbReference>
<dbReference type="KEGG" id="qlo:115964091"/>
<dbReference type="FunFam" id="1.25.40.10:FF:000184">
    <property type="entry name" value="Pentatricopeptide repeat-containing protein, chloroplastic"/>
    <property type="match status" value="1"/>
</dbReference>
<dbReference type="GO" id="GO:0003723">
    <property type="term" value="F:RNA binding"/>
    <property type="evidence" value="ECO:0007669"/>
    <property type="project" value="InterPro"/>
</dbReference>
<evidence type="ECO:0000256" key="2">
    <source>
        <dbReference type="PROSITE-ProRule" id="PRU00708"/>
    </source>
</evidence>
<dbReference type="PANTHER" id="PTHR47926">
    <property type="entry name" value="PENTATRICOPEPTIDE REPEAT-CONTAINING PROTEIN"/>
    <property type="match status" value="1"/>
</dbReference>
<protein>
    <recommendedName>
        <fullName evidence="5">Pentatricopeptide repeat-containing protein</fullName>
    </recommendedName>
</protein>
<gene>
    <name evidence="3" type="primary">LOC115964091</name>
</gene>
<dbReference type="GeneID" id="115964091"/>
<evidence type="ECO:0008006" key="5">
    <source>
        <dbReference type="Google" id="ProtNLM"/>
    </source>
</evidence>
<feature type="repeat" description="PPR" evidence="2">
    <location>
        <begin position="185"/>
        <end position="219"/>
    </location>
</feature>
<dbReference type="AlphaFoldDB" id="A0A7N2MPG1"/>
<keyword evidence="1" id="KW-0677">Repeat</keyword>
<dbReference type="EMBL" id="LRBV02000010">
    <property type="status" value="NOT_ANNOTATED_CDS"/>
    <property type="molecule type" value="Genomic_DNA"/>
</dbReference>
<dbReference type="NCBIfam" id="TIGR00756">
    <property type="entry name" value="PPR"/>
    <property type="match status" value="5"/>
</dbReference>
<keyword evidence="4" id="KW-1185">Reference proteome</keyword>
<dbReference type="Pfam" id="PF01535">
    <property type="entry name" value="PPR"/>
    <property type="match status" value="3"/>
</dbReference>
<feature type="repeat" description="PPR" evidence="2">
    <location>
        <begin position="321"/>
        <end position="355"/>
    </location>
</feature>